<evidence type="ECO:0000259" key="1">
    <source>
        <dbReference type="Pfam" id="PF03033"/>
    </source>
</evidence>
<comment type="caution">
    <text evidence="3">The sequence shown here is derived from an EMBL/GenBank/DDBJ whole genome shotgun (WGS) entry which is preliminary data.</text>
</comment>
<evidence type="ECO:0000313" key="4">
    <source>
        <dbReference type="Proteomes" id="UP001501231"/>
    </source>
</evidence>
<dbReference type="Pfam" id="PF06722">
    <property type="entry name" value="EryCIII-like_C"/>
    <property type="match status" value="1"/>
</dbReference>
<protein>
    <submittedName>
        <fullName evidence="3">Glycosyltransferase</fullName>
    </submittedName>
</protein>
<dbReference type="InterPro" id="IPR050426">
    <property type="entry name" value="Glycosyltransferase_28"/>
</dbReference>
<name>A0ABN3IS54_9ACTN</name>
<dbReference type="PANTHER" id="PTHR48050:SF13">
    <property type="entry name" value="STEROL 3-BETA-GLUCOSYLTRANSFERASE UGT80A2"/>
    <property type="match status" value="1"/>
</dbReference>
<evidence type="ECO:0000259" key="2">
    <source>
        <dbReference type="Pfam" id="PF06722"/>
    </source>
</evidence>
<dbReference type="InterPro" id="IPR010610">
    <property type="entry name" value="EryCIII-like_C"/>
</dbReference>
<dbReference type="Proteomes" id="UP001501231">
    <property type="component" value="Unassembled WGS sequence"/>
</dbReference>
<evidence type="ECO:0000313" key="3">
    <source>
        <dbReference type="EMBL" id="GAA2411563.1"/>
    </source>
</evidence>
<dbReference type="InterPro" id="IPR004276">
    <property type="entry name" value="GlycoTrans_28_N"/>
</dbReference>
<keyword evidence="4" id="KW-1185">Reference proteome</keyword>
<dbReference type="PANTHER" id="PTHR48050">
    <property type="entry name" value="STEROL 3-BETA-GLUCOSYLTRANSFERASE"/>
    <property type="match status" value="1"/>
</dbReference>
<feature type="domain" description="Erythromycin biosynthesis protein CIII-like C-terminal" evidence="2">
    <location>
        <begin position="304"/>
        <end position="405"/>
    </location>
</feature>
<dbReference type="SUPFAM" id="SSF53756">
    <property type="entry name" value="UDP-Glycosyltransferase/glycogen phosphorylase"/>
    <property type="match status" value="1"/>
</dbReference>
<organism evidence="3 4">
    <name type="scientific">Actinomadura vinacea</name>
    <dbReference type="NCBI Taxonomy" id="115336"/>
    <lineage>
        <taxon>Bacteria</taxon>
        <taxon>Bacillati</taxon>
        <taxon>Actinomycetota</taxon>
        <taxon>Actinomycetes</taxon>
        <taxon>Streptosporangiales</taxon>
        <taxon>Thermomonosporaceae</taxon>
        <taxon>Actinomadura</taxon>
    </lineage>
</organism>
<dbReference type="InterPro" id="IPR002213">
    <property type="entry name" value="UDP_glucos_trans"/>
</dbReference>
<reference evidence="3 4" key="1">
    <citation type="journal article" date="2019" name="Int. J. Syst. Evol. Microbiol.">
        <title>The Global Catalogue of Microorganisms (GCM) 10K type strain sequencing project: providing services to taxonomists for standard genome sequencing and annotation.</title>
        <authorList>
            <consortium name="The Broad Institute Genomics Platform"/>
            <consortium name="The Broad Institute Genome Sequencing Center for Infectious Disease"/>
            <person name="Wu L."/>
            <person name="Ma J."/>
        </authorList>
    </citation>
    <scope>NUCLEOTIDE SEQUENCE [LARGE SCALE GENOMIC DNA]</scope>
    <source>
        <strain evidence="3 4">JCM 3325</strain>
    </source>
</reference>
<dbReference type="Pfam" id="PF03033">
    <property type="entry name" value="Glyco_transf_28"/>
    <property type="match status" value="1"/>
</dbReference>
<accession>A0ABN3IS54</accession>
<dbReference type="Gene3D" id="3.40.50.2000">
    <property type="entry name" value="Glycogen Phosphorylase B"/>
    <property type="match status" value="2"/>
</dbReference>
<gene>
    <name evidence="3" type="ORF">GCM10010191_21050</name>
</gene>
<feature type="domain" description="Glycosyltransferase family 28 N-terminal" evidence="1">
    <location>
        <begin position="7"/>
        <end position="143"/>
    </location>
</feature>
<dbReference type="CDD" id="cd03784">
    <property type="entry name" value="GT1_Gtf-like"/>
    <property type="match status" value="1"/>
</dbReference>
<dbReference type="EMBL" id="BAAARW010000006">
    <property type="protein sequence ID" value="GAA2411563.1"/>
    <property type="molecule type" value="Genomic_DNA"/>
</dbReference>
<sequence length="437" mass="47145">MHAGMRIVLVTNGSRGDTEPYAALGAGLRGRGHDVRLVASKTYAGLADDARIDFLPLDVDIPEQFGGTEGRRWLGAGGGTIASVRGFRKFITPMAERFMAATREACADADAVLFSHTGAAAYHAAEERGVPACAAEVLPRLPTGDYPSHLVPGRRSLGRLGNRLSHTVANQMMWRMRRPGVNEWRTADLGLAPLPWLAGQARSMARDRLPRLCGYSTAVVPRPRDWPRYAQITGYWFLDGVPERRPSDELARFVEAGPPPVYVGFGSMVMPDPAATAQTVRTALRRVGARGVLLGDPAVVPSSDDLLVVDHAPHDWLFPRTRAVVHHGGAGTTAAGLRAGVPNVIFPFFADQPFWGARVHSLGAGPRPVPFKDLTADALEDAVERVVTDRSMSSAAARIGERIRAENGVQVACDLLEGWLAGDPPAPGRRRRRTFGL</sequence>
<proteinExistence type="predicted"/>